<evidence type="ECO:0000256" key="6">
    <source>
        <dbReference type="SAM" id="Phobius"/>
    </source>
</evidence>
<dbReference type="SUPFAM" id="SSF51306">
    <property type="entry name" value="LexA/Signal peptidase"/>
    <property type="match status" value="1"/>
</dbReference>
<keyword evidence="2 6" id="KW-0812">Transmembrane</keyword>
<dbReference type="PANTHER" id="PTHR10806:SF6">
    <property type="entry name" value="SIGNAL PEPTIDASE COMPLEX CATALYTIC SUBUNIT SEC11"/>
    <property type="match status" value="1"/>
</dbReference>
<name>A0ABW1VCT9_9MICO</name>
<organism evidence="8 9">
    <name type="scientific">Luethyella okanaganae</name>
    <dbReference type="NCBI Taxonomy" id="69372"/>
    <lineage>
        <taxon>Bacteria</taxon>
        <taxon>Bacillati</taxon>
        <taxon>Actinomycetota</taxon>
        <taxon>Actinomycetes</taxon>
        <taxon>Micrococcales</taxon>
        <taxon>Microbacteriaceae</taxon>
        <taxon>Luethyella</taxon>
    </lineage>
</organism>
<evidence type="ECO:0000256" key="2">
    <source>
        <dbReference type="ARBA" id="ARBA00022692"/>
    </source>
</evidence>
<reference evidence="9" key="1">
    <citation type="journal article" date="2019" name="Int. J. Syst. Evol. Microbiol.">
        <title>The Global Catalogue of Microorganisms (GCM) 10K type strain sequencing project: providing services to taxonomists for standard genome sequencing and annotation.</title>
        <authorList>
            <consortium name="The Broad Institute Genomics Platform"/>
            <consortium name="The Broad Institute Genome Sequencing Center for Infectious Disease"/>
            <person name="Wu L."/>
            <person name="Ma J."/>
        </authorList>
    </citation>
    <scope>NUCLEOTIDE SEQUENCE [LARGE SCALE GENOMIC DNA]</scope>
    <source>
        <strain evidence="9">CCUG 43304</strain>
    </source>
</reference>
<dbReference type="InterPro" id="IPR036286">
    <property type="entry name" value="LexA/Signal_pep-like_sf"/>
</dbReference>
<evidence type="ECO:0000313" key="9">
    <source>
        <dbReference type="Proteomes" id="UP001596306"/>
    </source>
</evidence>
<keyword evidence="8" id="KW-0378">Hydrolase</keyword>
<dbReference type="InterPro" id="IPR001733">
    <property type="entry name" value="Peptidase_S26B"/>
</dbReference>
<evidence type="ECO:0000256" key="4">
    <source>
        <dbReference type="ARBA" id="ARBA00023136"/>
    </source>
</evidence>
<feature type="transmembrane region" description="Helical" evidence="6">
    <location>
        <begin position="132"/>
        <end position="152"/>
    </location>
</feature>
<dbReference type="RefSeq" id="WP_386729335.1">
    <property type="nucleotide sequence ID" value="NZ_JBHSTP010000001.1"/>
</dbReference>
<keyword evidence="3 6" id="KW-1133">Transmembrane helix</keyword>
<keyword evidence="4 6" id="KW-0472">Membrane</keyword>
<evidence type="ECO:0000313" key="8">
    <source>
        <dbReference type="EMBL" id="MFC6355888.1"/>
    </source>
</evidence>
<proteinExistence type="predicted"/>
<evidence type="ECO:0000259" key="7">
    <source>
        <dbReference type="Pfam" id="PF10502"/>
    </source>
</evidence>
<dbReference type="CDD" id="cd06530">
    <property type="entry name" value="S26_SPase_I"/>
    <property type="match status" value="1"/>
</dbReference>
<dbReference type="NCBIfam" id="TIGR02228">
    <property type="entry name" value="sigpep_I_arch"/>
    <property type="match status" value="1"/>
</dbReference>
<feature type="transmembrane region" description="Helical" evidence="6">
    <location>
        <begin position="31"/>
        <end position="54"/>
    </location>
</feature>
<dbReference type="Pfam" id="PF10502">
    <property type="entry name" value="Peptidase_S26"/>
    <property type="match status" value="1"/>
</dbReference>
<dbReference type="InterPro" id="IPR019533">
    <property type="entry name" value="Peptidase_S26"/>
</dbReference>
<comment type="subcellular location">
    <subcellularLocation>
        <location evidence="1">Membrane</location>
    </subcellularLocation>
</comment>
<sequence>MTIGLPAEPGTRREAVSRPRFSLLRMLRSGILWLAAALGIASIVLFAICMIFQLRPQIVVSGSMEPTIPVGSMILATEVSAAEIAPGDVVTVDRPGGRGLVSHRVVSIESQNGGYSIVLKGDANETADPEPYLVSTVGKLVVSLPVVGYVAAALKTPIGIGSVVALLILVFVLGFVGRSGAGSSRRGRTAN</sequence>
<dbReference type="EC" id="3.4.21.89" evidence="5"/>
<dbReference type="Proteomes" id="UP001596306">
    <property type="component" value="Unassembled WGS sequence"/>
</dbReference>
<dbReference type="EMBL" id="JBHSTP010000001">
    <property type="protein sequence ID" value="MFC6355888.1"/>
    <property type="molecule type" value="Genomic_DNA"/>
</dbReference>
<evidence type="ECO:0000256" key="1">
    <source>
        <dbReference type="ARBA" id="ARBA00004370"/>
    </source>
</evidence>
<evidence type="ECO:0000256" key="3">
    <source>
        <dbReference type="ARBA" id="ARBA00022989"/>
    </source>
</evidence>
<dbReference type="PANTHER" id="PTHR10806">
    <property type="entry name" value="SIGNAL PEPTIDASE COMPLEX CATALYTIC SUBUNIT SEC11"/>
    <property type="match status" value="1"/>
</dbReference>
<protein>
    <recommendedName>
        <fullName evidence="5">Signal peptidase I</fullName>
        <ecNumber evidence="5">3.4.21.89</ecNumber>
    </recommendedName>
</protein>
<comment type="caution">
    <text evidence="8">The sequence shown here is derived from an EMBL/GenBank/DDBJ whole genome shotgun (WGS) entry which is preliminary data.</text>
</comment>
<evidence type="ECO:0000256" key="5">
    <source>
        <dbReference type="NCBIfam" id="TIGR02228"/>
    </source>
</evidence>
<feature type="transmembrane region" description="Helical" evidence="6">
    <location>
        <begin position="158"/>
        <end position="176"/>
    </location>
</feature>
<gene>
    <name evidence="8" type="ORF">ACFQB0_07185</name>
</gene>
<keyword evidence="9" id="KW-1185">Reference proteome</keyword>
<dbReference type="GO" id="GO:0009003">
    <property type="term" value="F:signal peptidase activity"/>
    <property type="evidence" value="ECO:0007669"/>
    <property type="project" value="UniProtKB-EC"/>
</dbReference>
<accession>A0ABW1VCT9</accession>
<feature type="domain" description="Peptidase S26" evidence="7">
    <location>
        <begin position="37"/>
        <end position="98"/>
    </location>
</feature>